<name>A0ABW3DQZ6_9ACTN</name>
<organism evidence="2 3">
    <name type="scientific">Streptosporangium algeriense</name>
    <dbReference type="NCBI Taxonomy" id="1682748"/>
    <lineage>
        <taxon>Bacteria</taxon>
        <taxon>Bacillati</taxon>
        <taxon>Actinomycetota</taxon>
        <taxon>Actinomycetes</taxon>
        <taxon>Streptosporangiales</taxon>
        <taxon>Streptosporangiaceae</taxon>
        <taxon>Streptosporangium</taxon>
    </lineage>
</organism>
<proteinExistence type="predicted"/>
<sequence length="171" mass="18156">MPKEWKTRRGERAVVCLLAASLCGLPGVVIGLVLMPVVGLELRFADGAGAPLEISYGYLQECVLSCARATAVSLVMATLTWRWGAAWRTRIAGTAGCLPHLLWPLNVLLGAGSAYHPYMEWYPAMLLGLAGAAGSLYLAGVVLAFSSGPGRRAVQDRRNGAREAATGRDED</sequence>
<comment type="caution">
    <text evidence="2">The sequence shown here is derived from an EMBL/GenBank/DDBJ whole genome shotgun (WGS) entry which is preliminary data.</text>
</comment>
<reference evidence="3" key="1">
    <citation type="journal article" date="2019" name="Int. J. Syst. Evol. Microbiol.">
        <title>The Global Catalogue of Microorganisms (GCM) 10K type strain sequencing project: providing services to taxonomists for standard genome sequencing and annotation.</title>
        <authorList>
            <consortium name="The Broad Institute Genomics Platform"/>
            <consortium name="The Broad Institute Genome Sequencing Center for Infectious Disease"/>
            <person name="Wu L."/>
            <person name="Ma J."/>
        </authorList>
    </citation>
    <scope>NUCLEOTIDE SEQUENCE [LARGE SCALE GENOMIC DNA]</scope>
    <source>
        <strain evidence="3">CCUG 62974</strain>
    </source>
</reference>
<dbReference type="EMBL" id="JBHTHX010000565">
    <property type="protein sequence ID" value="MFD0886286.1"/>
    <property type="molecule type" value="Genomic_DNA"/>
</dbReference>
<evidence type="ECO:0008006" key="4">
    <source>
        <dbReference type="Google" id="ProtNLM"/>
    </source>
</evidence>
<evidence type="ECO:0000256" key="1">
    <source>
        <dbReference type="SAM" id="Phobius"/>
    </source>
</evidence>
<keyword evidence="1" id="KW-0472">Membrane</keyword>
<gene>
    <name evidence="2" type="ORF">ACFQ08_17205</name>
</gene>
<evidence type="ECO:0000313" key="2">
    <source>
        <dbReference type="EMBL" id="MFD0886286.1"/>
    </source>
</evidence>
<keyword evidence="3" id="KW-1185">Reference proteome</keyword>
<feature type="transmembrane region" description="Helical" evidence="1">
    <location>
        <begin position="12"/>
        <end position="38"/>
    </location>
</feature>
<keyword evidence="1" id="KW-1133">Transmembrane helix</keyword>
<protein>
    <recommendedName>
        <fullName evidence="4">DUF2975 domain-containing protein</fullName>
    </recommendedName>
</protein>
<feature type="non-terminal residue" evidence="2">
    <location>
        <position position="171"/>
    </location>
</feature>
<keyword evidence="1" id="KW-0812">Transmembrane</keyword>
<evidence type="ECO:0000313" key="3">
    <source>
        <dbReference type="Proteomes" id="UP001597024"/>
    </source>
</evidence>
<feature type="transmembrane region" description="Helical" evidence="1">
    <location>
        <begin position="121"/>
        <end position="145"/>
    </location>
</feature>
<dbReference type="Proteomes" id="UP001597024">
    <property type="component" value="Unassembled WGS sequence"/>
</dbReference>
<accession>A0ABW3DQZ6</accession>